<name>A0ACC1CCD4_9ROSI</name>
<protein>
    <submittedName>
        <fullName evidence="1">Uncharacterized protein</fullName>
    </submittedName>
</protein>
<comment type="caution">
    <text evidence="1">The sequence shown here is derived from an EMBL/GenBank/DDBJ whole genome shotgun (WGS) entry which is preliminary data.</text>
</comment>
<dbReference type="Proteomes" id="UP001164250">
    <property type="component" value="Chromosome 1"/>
</dbReference>
<evidence type="ECO:0000313" key="1">
    <source>
        <dbReference type="EMBL" id="KAJ0113409.1"/>
    </source>
</evidence>
<gene>
    <name evidence="1" type="ORF">Patl1_00959</name>
</gene>
<proteinExistence type="predicted"/>
<reference evidence="2" key="1">
    <citation type="journal article" date="2023" name="G3 (Bethesda)">
        <title>Genome assembly and association tests identify interacting loci associated with vigor, precocity, and sex in interspecific pistachio rootstocks.</title>
        <authorList>
            <person name="Palmer W."/>
            <person name="Jacygrad E."/>
            <person name="Sagayaradj S."/>
            <person name="Cavanaugh K."/>
            <person name="Han R."/>
            <person name="Bertier L."/>
            <person name="Beede B."/>
            <person name="Kafkas S."/>
            <person name="Golino D."/>
            <person name="Preece J."/>
            <person name="Michelmore R."/>
        </authorList>
    </citation>
    <scope>NUCLEOTIDE SEQUENCE [LARGE SCALE GENOMIC DNA]</scope>
</reference>
<keyword evidence="2" id="KW-1185">Reference proteome</keyword>
<sequence length="448" mass="49100">MTEEINKSSHGKKNKSQRLGLTVGAGDGIGGIVLLGGGLAVAGLIAAFSIIKNRNGKKCDNSATPSNEKKDATQGLDLFLQTPSTPLHQNQNSCITSHETSKVAVTVSQIDSPETVSIHSLALGDQAVPILDGEKEKPSNFHPENFSNISAEVSSLPAPDGPSLAKTENMIKNESGGDLHLKETIEVKKGDDEVETENLAVEKNLPIRLAEEEGDEEEEEGDEEEEEDDDDGGGSSDEDVTEEEVESLEEESSLEEHSPIQSVEEEEKEYGVGDRGKECLMVKEGESSEGEWSVEDEVKKEDEWGEMGKLAVEENSPTQSVEEEEGDDSSEEHNIEREEESSEGKLSVEENAAMESAEKEKEDGHDNNDEDSGEEHVMEKEEESSEGKVCSSIESNVQAIWPAEMIEALSEELKGLNAINQKKANETEKYHFLDCKRKRNIKIEERKQ</sequence>
<evidence type="ECO:0000313" key="2">
    <source>
        <dbReference type="Proteomes" id="UP001164250"/>
    </source>
</evidence>
<organism evidence="1 2">
    <name type="scientific">Pistacia atlantica</name>
    <dbReference type="NCBI Taxonomy" id="434234"/>
    <lineage>
        <taxon>Eukaryota</taxon>
        <taxon>Viridiplantae</taxon>
        <taxon>Streptophyta</taxon>
        <taxon>Embryophyta</taxon>
        <taxon>Tracheophyta</taxon>
        <taxon>Spermatophyta</taxon>
        <taxon>Magnoliopsida</taxon>
        <taxon>eudicotyledons</taxon>
        <taxon>Gunneridae</taxon>
        <taxon>Pentapetalae</taxon>
        <taxon>rosids</taxon>
        <taxon>malvids</taxon>
        <taxon>Sapindales</taxon>
        <taxon>Anacardiaceae</taxon>
        <taxon>Pistacia</taxon>
    </lineage>
</organism>
<accession>A0ACC1CCD4</accession>
<dbReference type="EMBL" id="CM047897">
    <property type="protein sequence ID" value="KAJ0113409.1"/>
    <property type="molecule type" value="Genomic_DNA"/>
</dbReference>